<evidence type="ECO:0000256" key="2">
    <source>
        <dbReference type="SAM" id="SignalP"/>
    </source>
</evidence>
<organism evidence="3 4">
    <name type="scientific">BD1-7 clade bacterium</name>
    <dbReference type="NCBI Taxonomy" id="2029982"/>
    <lineage>
        <taxon>Bacteria</taxon>
        <taxon>Pseudomonadati</taxon>
        <taxon>Pseudomonadota</taxon>
        <taxon>Gammaproteobacteria</taxon>
        <taxon>Cellvibrionales</taxon>
        <taxon>Spongiibacteraceae</taxon>
        <taxon>BD1-7 clade</taxon>
    </lineage>
</organism>
<reference evidence="3 4" key="1">
    <citation type="submission" date="2019-11" db="EMBL/GenBank/DDBJ databases">
        <authorList>
            <person name="Holert J."/>
        </authorList>
    </citation>
    <scope>NUCLEOTIDE SEQUENCE [LARGE SCALE GENOMIC DNA]</scope>
    <source>
        <strain evidence="3">BC5_2</strain>
    </source>
</reference>
<evidence type="ECO:0008006" key="5">
    <source>
        <dbReference type="Google" id="ProtNLM"/>
    </source>
</evidence>
<gene>
    <name evidence="3" type="ORF">DPBNPPHM_03668</name>
</gene>
<evidence type="ECO:0000313" key="4">
    <source>
        <dbReference type="Proteomes" id="UP000434580"/>
    </source>
</evidence>
<feature type="chain" id="PRO_5030137994" description="AraC family transcriptional regulator" evidence="2">
    <location>
        <begin position="24"/>
        <end position="198"/>
    </location>
</feature>
<protein>
    <recommendedName>
        <fullName evidence="5">AraC family transcriptional regulator</fullName>
    </recommendedName>
</protein>
<dbReference type="EMBL" id="CACSII010000007">
    <property type="protein sequence ID" value="CAA0099176.1"/>
    <property type="molecule type" value="Genomic_DNA"/>
</dbReference>
<feature type="coiled-coil region" evidence="1">
    <location>
        <begin position="52"/>
        <end position="79"/>
    </location>
</feature>
<name>A0A5S9P6X2_9GAMM</name>
<proteinExistence type="predicted"/>
<evidence type="ECO:0000256" key="1">
    <source>
        <dbReference type="SAM" id="Coils"/>
    </source>
</evidence>
<keyword evidence="1" id="KW-0175">Coiled coil</keyword>
<dbReference type="Proteomes" id="UP000434580">
    <property type="component" value="Unassembled WGS sequence"/>
</dbReference>
<feature type="signal peptide" evidence="2">
    <location>
        <begin position="1"/>
        <end position="23"/>
    </location>
</feature>
<accession>A0A5S9P6X2</accession>
<evidence type="ECO:0000313" key="3">
    <source>
        <dbReference type="EMBL" id="CAA0099176.1"/>
    </source>
</evidence>
<keyword evidence="2" id="KW-0732">Signal</keyword>
<sequence length="198" mass="22250">MGKIITKGLTGLSMLIFSSTLWAAETPNIGVSVDVDNVIISNAEARQPAIPEEALAEQLESLKKEVIGLNRDLFILEEELLYPEDTQITVFVSMDTGNLFQLDSVKLTLNGEVITHYLYTDRQIDALYRGGIQRLLTTNLKQGDHELVAVFIGKGPNDRDYKRAHTLNFDKQDDAHFIELRIVDDSATAQPTFDIKQW</sequence>
<dbReference type="AlphaFoldDB" id="A0A5S9P6X2"/>